<evidence type="ECO:0000256" key="6">
    <source>
        <dbReference type="ARBA" id="ARBA00022692"/>
    </source>
</evidence>
<dbReference type="InterPro" id="IPR019130">
    <property type="entry name" value="Macoilin"/>
</dbReference>
<dbReference type="AlphaFoldDB" id="A0A553PF56"/>
<evidence type="ECO:0000256" key="13">
    <source>
        <dbReference type="SAM" id="MobiDB-lite"/>
    </source>
</evidence>
<dbReference type="Pfam" id="PF09726">
    <property type="entry name" value="Macoilin"/>
    <property type="match status" value="2"/>
</dbReference>
<keyword evidence="7" id="KW-0256">Endoplasmic reticulum</keyword>
<keyword evidence="16" id="KW-1185">Reference proteome</keyword>
<sequence>MKRRSGGVAGPLEAGRLRRPVKRSPKMAESFFGRSVPQFRNFPFYPNTESKAGQMLVHGSTLVHDGPIFRNHLLPSGLIKPLEKDGKDGLVGSLIYVKLLFLWMLVLLADYFLEFRFEYLWPFWLFMRSVYDSFKYQGLAFSVFFICIAVTSDLICFLFIPFHWLFFAASTYVWVQYVWHTEKGVCLPTIVLWILFVYVEASIRLKEFRAHVDLKHLPLHLDLCRPFAAHCIGYPVVTLGFGFKSSMGYRMRVIRQREVQRENECFFQVLREALPPGPVRDEAFYAIPPQKVPCGDECPDGAVTLGTPVSGTSVTSAQGLLGYTNHDKKVNGHPICNGADASSSSSTSSSSSNRISGKWPNGTPVPEHELHQDKSPGDDDHRKSNNSKSSTSNSSSAKEGLKKGKENKPAPTKEEIMAKMEQDLKRVKIELQLSRNKENDLRDQIISYMSSERHLKSEISNLQVEKSVLESRIASLVSTRASEKAALSSLEKKLADERKQKTDFQIKLETERKTKKEAANAERTAHQHQTRSEVAKLESEIATLRNELQAARERCHGAEQDLYVLRKFKETHGEPEVLVNTVKTLAEKNKQTQKNLSAETKMKMDLLSAFGEAKREISIKHNLLLQREKEISDLKSRVAEFYAVMPSSTGYGVSSAGLNTFSAPTTLSLDLPASTDLSYPTSNKMSSLGLADLKDKLTGSSSNGIYGSRGNPGGYSSNTNGSNSSDL</sequence>
<dbReference type="PANTHER" id="PTHR47464">
    <property type="entry name" value="MACOILIN"/>
    <property type="match status" value="1"/>
</dbReference>
<evidence type="ECO:0000313" key="15">
    <source>
        <dbReference type="EMBL" id="TRY76325.1"/>
    </source>
</evidence>
<dbReference type="STRING" id="6832.A0A553PF56"/>
<dbReference type="Proteomes" id="UP000318571">
    <property type="component" value="Chromosome 5"/>
</dbReference>
<name>A0A553PF56_TIGCA</name>
<comment type="subcellular location">
    <subcellularLocation>
        <location evidence="2">Nucleus membrane</location>
        <topology evidence="2">Multi-pass membrane protein</topology>
    </subcellularLocation>
    <subcellularLocation>
        <location evidence="3">Rough endoplasmic reticulum membrane</location>
        <topology evidence="3">Multi-pass membrane protein</topology>
    </subcellularLocation>
</comment>
<evidence type="ECO:0000256" key="12">
    <source>
        <dbReference type="ARBA" id="ARBA00031129"/>
    </source>
</evidence>
<evidence type="ECO:0000256" key="2">
    <source>
        <dbReference type="ARBA" id="ARBA00004232"/>
    </source>
</evidence>
<feature type="region of interest" description="Disordered" evidence="13">
    <location>
        <begin position="511"/>
        <end position="534"/>
    </location>
</feature>
<dbReference type="GO" id="GO:0023041">
    <property type="term" value="P:neuronal signal transduction"/>
    <property type="evidence" value="ECO:0007669"/>
    <property type="project" value="InterPro"/>
</dbReference>
<organism evidence="15 16">
    <name type="scientific">Tigriopus californicus</name>
    <name type="common">Marine copepod</name>
    <dbReference type="NCBI Taxonomy" id="6832"/>
    <lineage>
        <taxon>Eukaryota</taxon>
        <taxon>Metazoa</taxon>
        <taxon>Ecdysozoa</taxon>
        <taxon>Arthropoda</taxon>
        <taxon>Crustacea</taxon>
        <taxon>Multicrustacea</taxon>
        <taxon>Hexanauplia</taxon>
        <taxon>Copepoda</taxon>
        <taxon>Harpacticoida</taxon>
        <taxon>Harpacticidae</taxon>
        <taxon>Tigriopus</taxon>
    </lineage>
</organism>
<feature type="compositionally biased region" description="Basic and acidic residues" evidence="13">
    <location>
        <begin position="366"/>
        <end position="383"/>
    </location>
</feature>
<reference evidence="15 16" key="1">
    <citation type="journal article" date="2018" name="Nat. Ecol. Evol.">
        <title>Genomic signatures of mitonuclear coevolution across populations of Tigriopus californicus.</title>
        <authorList>
            <person name="Barreto F.S."/>
            <person name="Watson E.T."/>
            <person name="Lima T.G."/>
            <person name="Willett C.S."/>
            <person name="Edmands S."/>
            <person name="Li W."/>
            <person name="Burton R.S."/>
        </authorList>
    </citation>
    <scope>NUCLEOTIDE SEQUENCE [LARGE SCALE GENOMIC DNA]</scope>
    <source>
        <strain evidence="15 16">San Diego</strain>
    </source>
</reference>
<evidence type="ECO:0000256" key="1">
    <source>
        <dbReference type="ARBA" id="ARBA00003440"/>
    </source>
</evidence>
<evidence type="ECO:0000256" key="11">
    <source>
        <dbReference type="ARBA" id="ARBA00023242"/>
    </source>
</evidence>
<comment type="caution">
    <text evidence="15">The sequence shown here is derived from an EMBL/GenBank/DDBJ whole genome shotgun (WGS) entry which is preliminary data.</text>
</comment>
<evidence type="ECO:0000256" key="9">
    <source>
        <dbReference type="ARBA" id="ARBA00023136"/>
    </source>
</evidence>
<feature type="transmembrane region" description="Helical" evidence="14">
    <location>
        <begin position="185"/>
        <end position="203"/>
    </location>
</feature>
<keyword evidence="9 14" id="KW-0472">Membrane</keyword>
<feature type="region of interest" description="Disordered" evidence="13">
    <location>
        <begin position="701"/>
        <end position="727"/>
    </location>
</feature>
<evidence type="ECO:0000256" key="10">
    <source>
        <dbReference type="ARBA" id="ARBA00023180"/>
    </source>
</evidence>
<evidence type="ECO:0000256" key="4">
    <source>
        <dbReference type="ARBA" id="ARBA00021882"/>
    </source>
</evidence>
<feature type="compositionally biased region" description="Low complexity" evidence="13">
    <location>
        <begin position="714"/>
        <end position="727"/>
    </location>
</feature>
<keyword evidence="10" id="KW-0325">Glycoprotein</keyword>
<evidence type="ECO:0000256" key="14">
    <source>
        <dbReference type="SAM" id="Phobius"/>
    </source>
</evidence>
<keyword evidence="6 14" id="KW-0812">Transmembrane</keyword>
<evidence type="ECO:0000256" key="8">
    <source>
        <dbReference type="ARBA" id="ARBA00022989"/>
    </source>
</evidence>
<feature type="transmembrane region" description="Helical" evidence="14">
    <location>
        <begin position="90"/>
        <end position="113"/>
    </location>
</feature>
<dbReference type="GO" id="GO:0030867">
    <property type="term" value="C:rough endoplasmic reticulum membrane"/>
    <property type="evidence" value="ECO:0007669"/>
    <property type="project" value="UniProtKB-SubCell"/>
</dbReference>
<comment type="function">
    <text evidence="1">Plays a role in the regulation of neuronal activity.</text>
</comment>
<feature type="compositionally biased region" description="Low complexity" evidence="13">
    <location>
        <begin position="342"/>
        <end position="352"/>
    </location>
</feature>
<evidence type="ECO:0000256" key="5">
    <source>
        <dbReference type="ARBA" id="ARBA00022553"/>
    </source>
</evidence>
<proteinExistence type="predicted"/>
<feature type="compositionally biased region" description="Basic and acidic residues" evidence="13">
    <location>
        <begin position="399"/>
        <end position="414"/>
    </location>
</feature>
<feature type="compositionally biased region" description="Low complexity" evidence="13">
    <location>
        <begin position="386"/>
        <end position="398"/>
    </location>
</feature>
<accession>A0A553PF56</accession>
<dbReference type="OMA" id="ENTHADT"/>
<keyword evidence="11" id="KW-0539">Nucleus</keyword>
<dbReference type="EMBL" id="VCGU01000004">
    <property type="protein sequence ID" value="TRY76325.1"/>
    <property type="molecule type" value="Genomic_DNA"/>
</dbReference>
<evidence type="ECO:0000313" key="16">
    <source>
        <dbReference type="Proteomes" id="UP000318571"/>
    </source>
</evidence>
<gene>
    <name evidence="15" type="ORF">TCAL_03863</name>
</gene>
<evidence type="ECO:0000256" key="7">
    <source>
        <dbReference type="ARBA" id="ARBA00022824"/>
    </source>
</evidence>
<protein>
    <recommendedName>
        <fullName evidence="4">Macoilin</fullName>
    </recommendedName>
    <alternativeName>
        <fullName evidence="12">Transmembrane protein 57</fullName>
    </alternativeName>
</protein>
<feature type="region of interest" description="Disordered" evidence="13">
    <location>
        <begin position="332"/>
        <end position="414"/>
    </location>
</feature>
<keyword evidence="8 14" id="KW-1133">Transmembrane helix</keyword>
<dbReference type="GO" id="GO:0031965">
    <property type="term" value="C:nuclear membrane"/>
    <property type="evidence" value="ECO:0007669"/>
    <property type="project" value="UniProtKB-SubCell"/>
</dbReference>
<keyword evidence="5" id="KW-0597">Phosphoprotein</keyword>
<dbReference type="PANTHER" id="PTHR47464:SF2">
    <property type="entry name" value="MACOILIN"/>
    <property type="match status" value="1"/>
</dbReference>
<evidence type="ECO:0000256" key="3">
    <source>
        <dbReference type="ARBA" id="ARBA00004269"/>
    </source>
</evidence>